<proteinExistence type="predicted"/>
<organism evidence="1 2">
    <name type="scientific">Providencia phage vB_PreS-PibeRecoleta</name>
    <dbReference type="NCBI Taxonomy" id="2761109"/>
    <lineage>
        <taxon>Viruses</taxon>
        <taxon>Duplodnaviria</taxon>
        <taxon>Heunggongvirae</taxon>
        <taxon>Uroviricota</taxon>
        <taxon>Caudoviricetes</taxon>
        <taxon>Casjensviridae</taxon>
        <taxon>Redjacvirus</taxon>
        <taxon>Redjacvirus piberecoleta</taxon>
    </lineage>
</organism>
<dbReference type="Proteomes" id="UP000515430">
    <property type="component" value="Segment"/>
</dbReference>
<name>A0A7G5B0Z7_9CAUD</name>
<dbReference type="RefSeq" id="YP_009999856.1">
    <property type="nucleotide sequence ID" value="NC_053009.1"/>
</dbReference>
<dbReference type="KEGG" id="vg:62682490"/>
<keyword evidence="2" id="KW-1185">Reference proteome</keyword>
<protein>
    <submittedName>
        <fullName evidence="1">Uncharacterized protein</fullName>
    </submittedName>
</protein>
<dbReference type="EMBL" id="MT675124">
    <property type="protein sequence ID" value="QMV29970.1"/>
    <property type="molecule type" value="Genomic_DNA"/>
</dbReference>
<sequence>MFKSMPRLFGVLDSDGGHVDVSKTLRGAKNYATRHGYTIVTSRANGSYHARTESIKEGGKWKDNK</sequence>
<reference evidence="2" key="1">
    <citation type="submission" date="2020-06" db="EMBL/GenBank/DDBJ databases">
        <title>Complete genome sequences of Providencia rettgeri bacteriophages PibeRecoleta, Stilesk and PatoteraRojo.</title>
        <authorList>
            <person name="Batinovic S."/>
            <person name="Chan H.T."/>
            <person name="Stiles J."/>
            <person name="Petrovski S."/>
        </authorList>
    </citation>
    <scope>NUCLEOTIDE SEQUENCE [LARGE SCALE GENOMIC DNA]</scope>
</reference>
<accession>A0A7G5B0Z7</accession>
<evidence type="ECO:0000313" key="1">
    <source>
        <dbReference type="EMBL" id="QMV29970.1"/>
    </source>
</evidence>
<dbReference type="GeneID" id="62682490"/>
<evidence type="ECO:0000313" key="2">
    <source>
        <dbReference type="Proteomes" id="UP000515430"/>
    </source>
</evidence>